<evidence type="ECO:0000256" key="6">
    <source>
        <dbReference type="ARBA" id="ARBA00022801"/>
    </source>
</evidence>
<feature type="domain" description="DDE Tnp4" evidence="8">
    <location>
        <begin position="44"/>
        <end position="94"/>
    </location>
</feature>
<evidence type="ECO:0000313" key="10">
    <source>
        <dbReference type="Proteomes" id="UP001168877"/>
    </source>
</evidence>
<dbReference type="Proteomes" id="UP001168877">
    <property type="component" value="Unassembled WGS sequence"/>
</dbReference>
<proteinExistence type="inferred from homology"/>
<dbReference type="PANTHER" id="PTHR22930:SF281">
    <property type="entry name" value="NUCLEASE"/>
    <property type="match status" value="1"/>
</dbReference>
<keyword evidence="10" id="KW-1185">Reference proteome</keyword>
<comment type="similarity">
    <text evidence="3">Belongs to the HARBI1 family.</text>
</comment>
<comment type="caution">
    <text evidence="9">The sequence shown here is derived from an EMBL/GenBank/DDBJ whole genome shotgun (WGS) entry which is preliminary data.</text>
</comment>
<keyword evidence="7" id="KW-0539">Nucleus</keyword>
<evidence type="ECO:0000256" key="2">
    <source>
        <dbReference type="ARBA" id="ARBA00004123"/>
    </source>
</evidence>
<evidence type="ECO:0000256" key="3">
    <source>
        <dbReference type="ARBA" id="ARBA00006958"/>
    </source>
</evidence>
<evidence type="ECO:0000256" key="5">
    <source>
        <dbReference type="ARBA" id="ARBA00022723"/>
    </source>
</evidence>
<dbReference type="GO" id="GO:0005634">
    <property type="term" value="C:nucleus"/>
    <property type="evidence" value="ECO:0007669"/>
    <property type="project" value="UniProtKB-SubCell"/>
</dbReference>
<accession>A0AA39VD19</accession>
<evidence type="ECO:0000256" key="1">
    <source>
        <dbReference type="ARBA" id="ARBA00001968"/>
    </source>
</evidence>
<reference evidence="9" key="1">
    <citation type="journal article" date="2022" name="Plant J.">
        <title>Strategies of tolerance reflected in two North American maple genomes.</title>
        <authorList>
            <person name="McEvoy S.L."/>
            <person name="Sezen U.U."/>
            <person name="Trouern-Trend A."/>
            <person name="McMahon S.M."/>
            <person name="Schaberg P.G."/>
            <person name="Yang J."/>
            <person name="Wegrzyn J.L."/>
            <person name="Swenson N.G."/>
        </authorList>
    </citation>
    <scope>NUCLEOTIDE SEQUENCE</scope>
    <source>
        <strain evidence="9">NS2018</strain>
    </source>
</reference>
<organism evidence="9 10">
    <name type="scientific">Acer saccharum</name>
    <name type="common">Sugar maple</name>
    <dbReference type="NCBI Taxonomy" id="4024"/>
    <lineage>
        <taxon>Eukaryota</taxon>
        <taxon>Viridiplantae</taxon>
        <taxon>Streptophyta</taxon>
        <taxon>Embryophyta</taxon>
        <taxon>Tracheophyta</taxon>
        <taxon>Spermatophyta</taxon>
        <taxon>Magnoliopsida</taxon>
        <taxon>eudicotyledons</taxon>
        <taxon>Gunneridae</taxon>
        <taxon>Pentapetalae</taxon>
        <taxon>rosids</taxon>
        <taxon>malvids</taxon>
        <taxon>Sapindales</taxon>
        <taxon>Sapindaceae</taxon>
        <taxon>Hippocastanoideae</taxon>
        <taxon>Acereae</taxon>
        <taxon>Acer</taxon>
    </lineage>
</organism>
<dbReference type="Pfam" id="PF13359">
    <property type="entry name" value="DDE_Tnp_4"/>
    <property type="match status" value="1"/>
</dbReference>
<reference evidence="9" key="2">
    <citation type="submission" date="2023-06" db="EMBL/GenBank/DDBJ databases">
        <authorList>
            <person name="Swenson N.G."/>
            <person name="Wegrzyn J.L."/>
            <person name="Mcevoy S.L."/>
        </authorList>
    </citation>
    <scope>NUCLEOTIDE SEQUENCE</scope>
    <source>
        <strain evidence="9">NS2018</strain>
        <tissue evidence="9">Leaf</tissue>
    </source>
</reference>
<dbReference type="InterPro" id="IPR045249">
    <property type="entry name" value="HARBI1-like"/>
</dbReference>
<keyword evidence="6" id="KW-0378">Hydrolase</keyword>
<dbReference type="PANTHER" id="PTHR22930">
    <property type="match status" value="1"/>
</dbReference>
<protein>
    <recommendedName>
        <fullName evidence="8">DDE Tnp4 domain-containing protein</fullName>
    </recommendedName>
</protein>
<sequence length="117" mass="13606">MLSGVLRLQDYLLRKPKPVHDDCIDTKWTWFKNCLGALDGYIKVREPEMDKPRYRTRKGEIATNALRVCSRDMHFVFVFPRWEGSASDSRVLRDALSRSIGLKVPTGKIHDIIFINQ</sequence>
<gene>
    <name evidence="9" type="ORF">LWI29_002768</name>
</gene>
<dbReference type="EMBL" id="JAUESC010000386">
    <property type="protein sequence ID" value="KAK0575560.1"/>
    <property type="molecule type" value="Genomic_DNA"/>
</dbReference>
<dbReference type="GO" id="GO:0046872">
    <property type="term" value="F:metal ion binding"/>
    <property type="evidence" value="ECO:0007669"/>
    <property type="project" value="UniProtKB-KW"/>
</dbReference>
<evidence type="ECO:0000313" key="9">
    <source>
        <dbReference type="EMBL" id="KAK0575560.1"/>
    </source>
</evidence>
<keyword evidence="4" id="KW-0540">Nuclease</keyword>
<dbReference type="InterPro" id="IPR027806">
    <property type="entry name" value="HARBI1_dom"/>
</dbReference>
<comment type="cofactor">
    <cofactor evidence="1">
        <name>a divalent metal cation</name>
        <dbReference type="ChEBI" id="CHEBI:60240"/>
    </cofactor>
</comment>
<evidence type="ECO:0000256" key="7">
    <source>
        <dbReference type="ARBA" id="ARBA00023242"/>
    </source>
</evidence>
<evidence type="ECO:0000256" key="4">
    <source>
        <dbReference type="ARBA" id="ARBA00022722"/>
    </source>
</evidence>
<evidence type="ECO:0000259" key="8">
    <source>
        <dbReference type="Pfam" id="PF13359"/>
    </source>
</evidence>
<dbReference type="AlphaFoldDB" id="A0AA39VD19"/>
<name>A0AA39VD19_ACESA</name>
<keyword evidence="5" id="KW-0479">Metal-binding</keyword>
<dbReference type="GO" id="GO:0004518">
    <property type="term" value="F:nuclease activity"/>
    <property type="evidence" value="ECO:0007669"/>
    <property type="project" value="UniProtKB-KW"/>
</dbReference>
<dbReference type="GO" id="GO:0016787">
    <property type="term" value="F:hydrolase activity"/>
    <property type="evidence" value="ECO:0007669"/>
    <property type="project" value="UniProtKB-KW"/>
</dbReference>
<comment type="subcellular location">
    <subcellularLocation>
        <location evidence="2">Nucleus</location>
    </subcellularLocation>
</comment>